<reference evidence="2 3" key="1">
    <citation type="journal article" date="2018" name="Nat. Biotechnol.">
        <title>A standardized bacterial taxonomy based on genome phylogeny substantially revises the tree of life.</title>
        <authorList>
            <person name="Parks D.H."/>
            <person name="Chuvochina M."/>
            <person name="Waite D.W."/>
            <person name="Rinke C."/>
            <person name="Skarshewski A."/>
            <person name="Chaumeil P.A."/>
            <person name="Hugenholtz P."/>
        </authorList>
    </citation>
    <scope>NUCLEOTIDE SEQUENCE [LARGE SCALE GENOMIC DNA]</scope>
    <source>
        <strain evidence="2">UBA8707</strain>
    </source>
</reference>
<evidence type="ECO:0000256" key="1">
    <source>
        <dbReference type="SAM" id="Phobius"/>
    </source>
</evidence>
<dbReference type="EMBL" id="DOOG01000026">
    <property type="protein sequence ID" value="HBU96782.1"/>
    <property type="molecule type" value="Genomic_DNA"/>
</dbReference>
<dbReference type="Proteomes" id="UP000264753">
    <property type="component" value="Unassembled WGS sequence"/>
</dbReference>
<gene>
    <name evidence="2" type="ORF">DEF21_02595</name>
</gene>
<dbReference type="AlphaFoldDB" id="A0A358HP73"/>
<accession>A0A358HP73</accession>
<keyword evidence="1" id="KW-0472">Membrane</keyword>
<keyword evidence="1" id="KW-1133">Transmembrane helix</keyword>
<feature type="transmembrane region" description="Helical" evidence="1">
    <location>
        <begin position="12"/>
        <end position="33"/>
    </location>
</feature>
<keyword evidence="1" id="KW-0812">Transmembrane</keyword>
<proteinExistence type="predicted"/>
<feature type="non-terminal residue" evidence="2">
    <location>
        <position position="1"/>
    </location>
</feature>
<comment type="caution">
    <text evidence="2">The sequence shown here is derived from an EMBL/GenBank/DDBJ whole genome shotgun (WGS) entry which is preliminary data.</text>
</comment>
<sequence>LREVLPRLVLSPSLFLILLFVYGFIIYTGYLSLTDSRMLPS</sequence>
<feature type="non-terminal residue" evidence="2">
    <location>
        <position position="41"/>
    </location>
</feature>
<evidence type="ECO:0000313" key="2">
    <source>
        <dbReference type="EMBL" id="HBU96782.1"/>
    </source>
</evidence>
<protein>
    <submittedName>
        <fullName evidence="2">ABC transporter permease</fullName>
    </submittedName>
</protein>
<evidence type="ECO:0000313" key="3">
    <source>
        <dbReference type="Proteomes" id="UP000264753"/>
    </source>
</evidence>
<organism evidence="2 3">
    <name type="scientific">Thalassospira lucentensis</name>
    <dbReference type="NCBI Taxonomy" id="168935"/>
    <lineage>
        <taxon>Bacteria</taxon>
        <taxon>Pseudomonadati</taxon>
        <taxon>Pseudomonadota</taxon>
        <taxon>Alphaproteobacteria</taxon>
        <taxon>Rhodospirillales</taxon>
        <taxon>Thalassospiraceae</taxon>
        <taxon>Thalassospira</taxon>
    </lineage>
</organism>
<name>A0A358HP73_9PROT</name>